<dbReference type="CDD" id="cd05289">
    <property type="entry name" value="MDR_like_2"/>
    <property type="match status" value="1"/>
</dbReference>
<accession>A0ABV3FRH8</accession>
<dbReference type="RefSeq" id="WP_357782084.1">
    <property type="nucleotide sequence ID" value="NZ_JBFAKC010000004.1"/>
</dbReference>
<evidence type="ECO:0000313" key="5">
    <source>
        <dbReference type="Proteomes" id="UP001551695"/>
    </source>
</evidence>
<protein>
    <submittedName>
        <fullName evidence="4">NADP-dependent oxidoreductase</fullName>
        <ecNumber evidence="4">1.-.-.-</ecNumber>
    </submittedName>
</protein>
<keyword evidence="1" id="KW-0521">NADP</keyword>
<name>A0ABV3FRH8_9NOCA</name>
<dbReference type="Pfam" id="PF13602">
    <property type="entry name" value="ADH_zinc_N_2"/>
    <property type="match status" value="1"/>
</dbReference>
<dbReference type="InterPro" id="IPR011032">
    <property type="entry name" value="GroES-like_sf"/>
</dbReference>
<gene>
    <name evidence="4" type="ORF">AB0I48_10295</name>
</gene>
<dbReference type="SUPFAM" id="SSF50129">
    <property type="entry name" value="GroES-like"/>
    <property type="match status" value="1"/>
</dbReference>
<dbReference type="Gene3D" id="3.90.180.10">
    <property type="entry name" value="Medium-chain alcohol dehydrogenases, catalytic domain"/>
    <property type="match status" value="1"/>
</dbReference>
<comment type="caution">
    <text evidence="4">The sequence shown here is derived from an EMBL/GenBank/DDBJ whole genome shotgun (WGS) entry which is preliminary data.</text>
</comment>
<dbReference type="Proteomes" id="UP001551695">
    <property type="component" value="Unassembled WGS sequence"/>
</dbReference>
<keyword evidence="5" id="KW-1185">Reference proteome</keyword>
<dbReference type="PANTHER" id="PTHR48106">
    <property type="entry name" value="QUINONE OXIDOREDUCTASE PIG3-RELATED"/>
    <property type="match status" value="1"/>
</dbReference>
<dbReference type="SUPFAM" id="SSF51735">
    <property type="entry name" value="NAD(P)-binding Rossmann-fold domains"/>
    <property type="match status" value="1"/>
</dbReference>
<dbReference type="PROSITE" id="PS01162">
    <property type="entry name" value="QOR_ZETA_CRYSTAL"/>
    <property type="match status" value="1"/>
</dbReference>
<sequence length="301" mass="31845">MKAISQRALGGPDVLETIEVPIPEPGRGEVLVRMGATSVNTVDRKLRSGRVNFLGPPPFTVGFDLSGTVVGVGPGVTAFGSGDAVFGMVHGRTGTYSEYVVARADSLGLRPHGLDDIPAAALPTAASTAWQGLAAANPRAGERVLVHAAAGGVGHLAVQFARQRGAYVIGTARAVNHEFLRDLGVDEVIDYTTTDFTTVIDSVDVVFDLVGGAYGQRSLRVLRADGRYITAQESDAADDPRYRKITARPRPAELVEIGEHAADGHLRVHIDRVFSLDDVALAHALSESGHSRGKVVLTPWE</sequence>
<evidence type="ECO:0000256" key="2">
    <source>
        <dbReference type="ARBA" id="ARBA00023002"/>
    </source>
</evidence>
<evidence type="ECO:0000313" key="4">
    <source>
        <dbReference type="EMBL" id="MEV0707943.1"/>
    </source>
</evidence>
<dbReference type="InterPro" id="IPR013154">
    <property type="entry name" value="ADH-like_N"/>
</dbReference>
<dbReference type="InterPro" id="IPR020843">
    <property type="entry name" value="ER"/>
</dbReference>
<keyword evidence="2 4" id="KW-0560">Oxidoreductase</keyword>
<feature type="domain" description="Enoyl reductase (ER)" evidence="3">
    <location>
        <begin position="10"/>
        <end position="297"/>
    </location>
</feature>
<dbReference type="EC" id="1.-.-.-" evidence="4"/>
<organism evidence="4 5">
    <name type="scientific">Nocardia aurea</name>
    <dbReference type="NCBI Taxonomy" id="2144174"/>
    <lineage>
        <taxon>Bacteria</taxon>
        <taxon>Bacillati</taxon>
        <taxon>Actinomycetota</taxon>
        <taxon>Actinomycetes</taxon>
        <taxon>Mycobacteriales</taxon>
        <taxon>Nocardiaceae</taxon>
        <taxon>Nocardia</taxon>
    </lineage>
</organism>
<evidence type="ECO:0000259" key="3">
    <source>
        <dbReference type="SMART" id="SM00829"/>
    </source>
</evidence>
<dbReference type="GO" id="GO:0016491">
    <property type="term" value="F:oxidoreductase activity"/>
    <property type="evidence" value="ECO:0007669"/>
    <property type="project" value="UniProtKB-KW"/>
</dbReference>
<reference evidence="4 5" key="1">
    <citation type="submission" date="2024-06" db="EMBL/GenBank/DDBJ databases">
        <title>The Natural Products Discovery Center: Release of the First 8490 Sequenced Strains for Exploring Actinobacteria Biosynthetic Diversity.</title>
        <authorList>
            <person name="Kalkreuter E."/>
            <person name="Kautsar S.A."/>
            <person name="Yang D."/>
            <person name="Bader C.D."/>
            <person name="Teijaro C.N."/>
            <person name="Fluegel L."/>
            <person name="Davis C.M."/>
            <person name="Simpson J.R."/>
            <person name="Lauterbach L."/>
            <person name="Steele A.D."/>
            <person name="Gui C."/>
            <person name="Meng S."/>
            <person name="Li G."/>
            <person name="Viehrig K."/>
            <person name="Ye F."/>
            <person name="Su P."/>
            <person name="Kiefer A.F."/>
            <person name="Nichols A."/>
            <person name="Cepeda A.J."/>
            <person name="Yan W."/>
            <person name="Fan B."/>
            <person name="Jiang Y."/>
            <person name="Adhikari A."/>
            <person name="Zheng C.-J."/>
            <person name="Schuster L."/>
            <person name="Cowan T.M."/>
            <person name="Smanski M.J."/>
            <person name="Chevrette M.G."/>
            <person name="De Carvalho L.P.S."/>
            <person name="Shen B."/>
        </authorList>
    </citation>
    <scope>NUCLEOTIDE SEQUENCE [LARGE SCALE GENOMIC DNA]</scope>
    <source>
        <strain evidence="4 5">NPDC050403</strain>
    </source>
</reference>
<dbReference type="Pfam" id="PF08240">
    <property type="entry name" value="ADH_N"/>
    <property type="match status" value="1"/>
</dbReference>
<dbReference type="Gene3D" id="3.40.50.720">
    <property type="entry name" value="NAD(P)-binding Rossmann-like Domain"/>
    <property type="match status" value="1"/>
</dbReference>
<proteinExistence type="predicted"/>
<dbReference type="EMBL" id="JBFAKC010000004">
    <property type="protein sequence ID" value="MEV0707943.1"/>
    <property type="molecule type" value="Genomic_DNA"/>
</dbReference>
<dbReference type="InterPro" id="IPR036291">
    <property type="entry name" value="NAD(P)-bd_dom_sf"/>
</dbReference>
<dbReference type="SMART" id="SM00829">
    <property type="entry name" value="PKS_ER"/>
    <property type="match status" value="1"/>
</dbReference>
<dbReference type="InterPro" id="IPR002364">
    <property type="entry name" value="Quin_OxRdtase/zeta-crystal_CS"/>
</dbReference>
<evidence type="ECO:0000256" key="1">
    <source>
        <dbReference type="ARBA" id="ARBA00022857"/>
    </source>
</evidence>
<dbReference type="PANTHER" id="PTHR48106:SF18">
    <property type="entry name" value="QUINONE OXIDOREDUCTASE PIG3"/>
    <property type="match status" value="1"/>
</dbReference>